<dbReference type="GeneID" id="68107302"/>
<feature type="compositionally biased region" description="Basic and acidic residues" evidence="1">
    <location>
        <begin position="1"/>
        <end position="10"/>
    </location>
</feature>
<dbReference type="Gene3D" id="1.25.40.10">
    <property type="entry name" value="Tetratricopeptide repeat domain"/>
    <property type="match status" value="1"/>
</dbReference>
<feature type="compositionally biased region" description="Basic and acidic residues" evidence="1">
    <location>
        <begin position="39"/>
        <end position="51"/>
    </location>
</feature>
<dbReference type="InterPro" id="IPR011990">
    <property type="entry name" value="TPR-like_helical_dom_sf"/>
</dbReference>
<dbReference type="AlphaFoldDB" id="A0A6A5CIA4"/>
<feature type="region of interest" description="Disordered" evidence="1">
    <location>
        <begin position="1"/>
        <end position="54"/>
    </location>
</feature>
<protein>
    <submittedName>
        <fullName evidence="2">Uncharacterized protein</fullName>
    </submittedName>
</protein>
<evidence type="ECO:0000313" key="2">
    <source>
        <dbReference type="EMBL" id="KAF0985045.1"/>
    </source>
</evidence>
<gene>
    <name evidence="2" type="ORF">FDP41_000084</name>
</gene>
<name>A0A6A5CIA4_NAEFO</name>
<reference evidence="2 3" key="1">
    <citation type="journal article" date="2019" name="Sci. Rep.">
        <title>Nanopore sequencing improves the draft genome of the human pathogenic amoeba Naegleria fowleri.</title>
        <authorList>
            <person name="Liechti N."/>
            <person name="Schurch N."/>
            <person name="Bruggmann R."/>
            <person name="Wittwer M."/>
        </authorList>
    </citation>
    <scope>NUCLEOTIDE SEQUENCE [LARGE SCALE GENOMIC DNA]</scope>
    <source>
        <strain evidence="2 3">ATCC 30894</strain>
    </source>
</reference>
<dbReference type="Proteomes" id="UP000444721">
    <property type="component" value="Unassembled WGS sequence"/>
</dbReference>
<dbReference type="GO" id="GO:0005634">
    <property type="term" value="C:nucleus"/>
    <property type="evidence" value="ECO:0007669"/>
    <property type="project" value="TreeGrafter"/>
</dbReference>
<dbReference type="InterPro" id="IPR019734">
    <property type="entry name" value="TPR_rpt"/>
</dbReference>
<dbReference type="VEuPathDB" id="AmoebaDB:NF0010870"/>
<feature type="compositionally biased region" description="Low complexity" evidence="1">
    <location>
        <begin position="11"/>
        <end position="36"/>
    </location>
</feature>
<dbReference type="Pfam" id="PF13181">
    <property type="entry name" value="TPR_8"/>
    <property type="match status" value="2"/>
</dbReference>
<keyword evidence="3" id="KW-1185">Reference proteome</keyword>
<evidence type="ECO:0000256" key="1">
    <source>
        <dbReference type="SAM" id="MobiDB-lite"/>
    </source>
</evidence>
<dbReference type="GO" id="GO:0051879">
    <property type="term" value="F:Hsp90 protein binding"/>
    <property type="evidence" value="ECO:0007669"/>
    <property type="project" value="TreeGrafter"/>
</dbReference>
<organism evidence="2 3">
    <name type="scientific">Naegleria fowleri</name>
    <name type="common">Brain eating amoeba</name>
    <dbReference type="NCBI Taxonomy" id="5763"/>
    <lineage>
        <taxon>Eukaryota</taxon>
        <taxon>Discoba</taxon>
        <taxon>Heterolobosea</taxon>
        <taxon>Tetramitia</taxon>
        <taxon>Eutetramitia</taxon>
        <taxon>Vahlkampfiidae</taxon>
        <taxon>Naegleria</taxon>
    </lineage>
</organism>
<sequence>MSEEGEKKQVSLESSVAAEESLSSSQSESSTTTTLSDSNNEKKTQGTEKKGMTYQELLNGTDEDDDWVPNVPKELPEWCSKEHPLLSTSVDMNNPITEALAQMKYEGTPDEIATNLKNQGNSLLKEAKNPEKYYKDVIQYYSEGLEQPITDMRLKVDLLNNRSHVLSLMGNYGRAIEDAKAALKIDKKNTKSMFRIAKAAMALKKYKTVIKYAEKALKIEKTHPLFEDIIKKLKKH</sequence>
<dbReference type="GO" id="GO:0030544">
    <property type="term" value="F:Hsp70 protein binding"/>
    <property type="evidence" value="ECO:0007669"/>
    <property type="project" value="TreeGrafter"/>
</dbReference>
<dbReference type="PANTHER" id="PTHR46035">
    <property type="entry name" value="TETRATRICOPEPTIDE REPEAT PROTEIN 4"/>
    <property type="match status" value="1"/>
</dbReference>
<dbReference type="SMART" id="SM00028">
    <property type="entry name" value="TPR"/>
    <property type="match status" value="2"/>
</dbReference>
<dbReference type="OrthoDB" id="420195at2759"/>
<accession>A0A6A5CIA4</accession>
<dbReference type="PANTHER" id="PTHR46035:SF1">
    <property type="entry name" value="TETRATRICOPEPTIDE REPEAT PROTEIN 4"/>
    <property type="match status" value="1"/>
</dbReference>
<dbReference type="EMBL" id="VFQX01000001">
    <property type="protein sequence ID" value="KAF0985045.1"/>
    <property type="molecule type" value="Genomic_DNA"/>
</dbReference>
<dbReference type="GO" id="GO:0006457">
    <property type="term" value="P:protein folding"/>
    <property type="evidence" value="ECO:0007669"/>
    <property type="project" value="TreeGrafter"/>
</dbReference>
<comment type="caution">
    <text evidence="2">The sequence shown here is derived from an EMBL/GenBank/DDBJ whole genome shotgun (WGS) entry which is preliminary data.</text>
</comment>
<dbReference type="VEuPathDB" id="AmoebaDB:NfTy_025960"/>
<dbReference type="GO" id="GO:0005829">
    <property type="term" value="C:cytosol"/>
    <property type="evidence" value="ECO:0007669"/>
    <property type="project" value="TreeGrafter"/>
</dbReference>
<evidence type="ECO:0000313" key="3">
    <source>
        <dbReference type="Proteomes" id="UP000444721"/>
    </source>
</evidence>
<proteinExistence type="predicted"/>
<dbReference type="VEuPathDB" id="AmoebaDB:FDP41_000084"/>
<dbReference type="RefSeq" id="XP_044569758.1">
    <property type="nucleotide sequence ID" value="XM_044712248.1"/>
</dbReference>
<dbReference type="SUPFAM" id="SSF48452">
    <property type="entry name" value="TPR-like"/>
    <property type="match status" value="1"/>
</dbReference>